<keyword evidence="8" id="KW-0906">Nuclear pore complex</keyword>
<dbReference type="GO" id="GO:0044614">
    <property type="term" value="C:nuclear pore cytoplasmic filaments"/>
    <property type="evidence" value="ECO:0007669"/>
    <property type="project" value="TreeGrafter"/>
</dbReference>
<comment type="similarity">
    <text evidence="2">Belongs to the nucleoporin GLFG family.</text>
</comment>
<feature type="compositionally biased region" description="Polar residues" evidence="10">
    <location>
        <begin position="1117"/>
        <end position="1126"/>
    </location>
</feature>
<dbReference type="OrthoDB" id="3797628at2759"/>
<dbReference type="GO" id="GO:0000973">
    <property type="term" value="P:post-transcriptional tethering of RNA polymerase II gene DNA at nuclear periphery"/>
    <property type="evidence" value="ECO:0007669"/>
    <property type="project" value="TreeGrafter"/>
</dbReference>
<dbReference type="GO" id="GO:0006405">
    <property type="term" value="P:RNA export from nucleus"/>
    <property type="evidence" value="ECO:0007669"/>
    <property type="project" value="TreeGrafter"/>
</dbReference>
<gene>
    <name evidence="12" type="ORF">CERZMDRAFT_110901</name>
</gene>
<dbReference type="PANTHER" id="PTHR23198">
    <property type="entry name" value="NUCLEOPORIN"/>
    <property type="match status" value="1"/>
</dbReference>
<dbReference type="GO" id="GO:0003723">
    <property type="term" value="F:RNA binding"/>
    <property type="evidence" value="ECO:0007669"/>
    <property type="project" value="TreeGrafter"/>
</dbReference>
<keyword evidence="3" id="KW-0813">Transport</keyword>
<dbReference type="Pfam" id="PF04096">
    <property type="entry name" value="Nucleoporin2"/>
    <property type="match status" value="1"/>
</dbReference>
<feature type="region of interest" description="Disordered" evidence="10">
    <location>
        <begin position="606"/>
        <end position="650"/>
    </location>
</feature>
<evidence type="ECO:0000313" key="13">
    <source>
        <dbReference type="Proteomes" id="UP000799539"/>
    </source>
</evidence>
<feature type="compositionally biased region" description="Polar residues" evidence="10">
    <location>
        <begin position="519"/>
        <end position="537"/>
    </location>
</feature>
<protein>
    <recommendedName>
        <fullName evidence="11">Peptidase S59 domain-containing protein</fullName>
    </recommendedName>
</protein>
<dbReference type="InterPro" id="IPR037665">
    <property type="entry name" value="Nucleoporin_S59-like"/>
</dbReference>
<feature type="region of interest" description="Disordered" evidence="10">
    <location>
        <begin position="98"/>
        <end position="126"/>
    </location>
</feature>
<feature type="region of interest" description="Disordered" evidence="10">
    <location>
        <begin position="428"/>
        <end position="561"/>
    </location>
</feature>
<feature type="compositionally biased region" description="Low complexity" evidence="10">
    <location>
        <begin position="448"/>
        <end position="462"/>
    </location>
</feature>
<evidence type="ECO:0000256" key="1">
    <source>
        <dbReference type="ARBA" id="ARBA00004567"/>
    </source>
</evidence>
<dbReference type="PANTHER" id="PTHR23198:SF6">
    <property type="entry name" value="NUCLEAR PORE COMPLEX PROTEIN NUP98-NUP96"/>
    <property type="match status" value="1"/>
</dbReference>
<dbReference type="InterPro" id="IPR007230">
    <property type="entry name" value="Nup98_auto-Pept-S59_dom"/>
</dbReference>
<dbReference type="Gene3D" id="1.25.40.690">
    <property type="match status" value="1"/>
</dbReference>
<keyword evidence="7" id="KW-0811">Translocation</keyword>
<dbReference type="GO" id="GO:0051028">
    <property type="term" value="P:mRNA transport"/>
    <property type="evidence" value="ECO:0007669"/>
    <property type="project" value="UniProtKB-KW"/>
</dbReference>
<feature type="compositionally biased region" description="Low complexity" evidence="10">
    <location>
        <begin position="613"/>
        <end position="648"/>
    </location>
</feature>
<dbReference type="FunFam" id="1.10.10.2360:FF:000001">
    <property type="entry name" value="Nuclear pore complex protein Nup98-Nup96"/>
    <property type="match status" value="1"/>
</dbReference>
<evidence type="ECO:0000256" key="6">
    <source>
        <dbReference type="ARBA" id="ARBA00022927"/>
    </source>
</evidence>
<feature type="compositionally biased region" description="Gly residues" evidence="10">
    <location>
        <begin position="463"/>
        <end position="472"/>
    </location>
</feature>
<keyword evidence="4" id="KW-0068">Autocatalytic cleavage</keyword>
<sequence>MSFGGFGNTSSTFGSGGGFGSTNTGGFGSTQTTSSGGLFGANTATAGGFGSGGGGFGGTNTNNTSGGGLFGANTSTGGGFGSGGSGFGATNTASTGFGANNTSGGGKDTMKLKPSQGSQSSSHLGATKTNGVAGLFGANKPAGGFGSTNTGSIFGGNTNATSTGFGAANNTTSAFGGGASGSGGFGATNNSTGGFGGFGASNTAQTNNGTAGTPFQAFQEKDTATSQTSHFQSITFQQPYQSKSFEELRVEDYLQGRRYGNSNGQAGSFGTSTGFGGSLFGSNNNTAPTSGSSLFGGNTSTANNTSTGFGGFGATNSNNNTSTNTAFGANNTGGGLFGSQNKPAGGLFGGSTTATTGGFGSTNNTAGGGLFGANNTSTNTGFGATNNTSSGGGLFGANNNTAAKPAFGGFGQPATNASGFGSTTNNTSGGLFGSNSNTSTNTGGGLFGSNNTNNAQQSNNPFGGSGNTGGLFGNNNQAKPATGGLFGSNASAAGTSGGLFGANNNQQQQQQSGGLFGSTSNNNTSGGLFGNNNQNKPATGGLFGSTPANNSTGGGLFGNNTSTNNTGTSLFGSTNNNAAGNSLFGNNNKPAGSLFGGTNNNSGSSLFGGGLGNNNNTQQATGGSSMFGSGNQQSNNNNNNNSLFGSMNQSTNANQQNQLHASLTLSPYGNDQLFSSLGQSSTPVGPLATPLTGARPTPAKTPSLLSSSRLNSPMYTPRASTMGRTGGYGFSYSTYGTPGSAYSVSLTPQASSLLKPTGSLGSALTSRLAKSMSMNNLRGDTPSRDGDSLLRPAPGSASSRYLNSGSMRKLTIDRNLRTDLFSPPTSSNLQRIESAADQQSPGLAKKVSFDNSAAAGARQTDATPNASNALVRTETEDEAESPRVTRSQTKANNAPEMEQVNGAKSLTDIPEDTEPHRSASAPSTKKTAEKPPLQGIHIGAYFTEPRIKDLKNMSRTQLSKLKTFTVGREGIGKIEFRNNGKGIDLTNVDLDKLFDPNDIEEQEGDDPKAIIRLKVRSATVYPKESEKPARGQALNVPSRIYLENSWPRSHGGKKAVLARSGPAYEKHVKRFRNVEGTKFVNYDADTGTWIFDVDHFTTYGIDEDDDDETETMEDVQQDSSELSDPPTTLPREHQDDTLQSFESGNNGEVDDTFEFKLNRSKSSMRSSHIPGGFEEEASRHISDGYDTGSPAEDTEDFNMSGALAQQAEEDVFAAQGGAVQAPSPAALERYGSSMALDHPGADDFAESAQAESDSEPEQQLPGSFNAEEPKLLRSILKPTAPRSRTFASPEKFANDSWEEQLQRTLSPRKRDRQALKDMQRNLLRYDGHVLAESPFKRSMLGQSALGQSYLAQKSAKKVGFGNTPGGKQDLGKSQAFKTSMDLMNSLWAQEKPATRGATGVKGFENPYPKKPRHSAAHELDEIDAAFHDSLRPNFANNGTFVYAVPGSTPEVGGPLEPAMRPLVGERTEVRFARFAPNSELNMETLSLQKQLTIIESIDGFPTARPDSAHVDFARLAEKSSDAESVVWRLSALLFESIRTSANYLVTGMSDEQILTFEPRLRKDAVQDFWAGIVEATSTEGAAAAKSAEEKALFLLTRGDHIAAAEVLAKARDFRLAALVAQLPGSENSRDLIKKQIEIWRNHNDWSEMSDSVRTLYSILAGEVCTVAGKNGAKEDRVKELSISERFELNWTQSFALRLFFGGYDTLDQVVKAYADDIDTGRELTLPTPFWTVQGASEASVAGREDTLFGLLRLFSTTRAYPADLASLFDPTTVSGLPADSRLAWQLAIILYAKGRADYIDHTVLDRITRDFAAELEYAHKFVTAVWVLLHLTNAKQREFMIREVLMRNGGKIPDPSTGDEMTETNVFDQLTTYLKIPGNLLFEAKALHAKAELNNPALQARHLLLADLFDEAHEVLVSTIGPTAVIEEEYDELIDVLRRFPEHGDGVQGWERGGAVYSDFALIVNMSPGRKNGHEGKQVMRRLKRGLEAMNNADRKLTLEERVSMIEMGRILAEEASEVDVADMIAAVDVHAESNGTSLFERYQTAMGIVV</sequence>
<feature type="compositionally biased region" description="Polar residues" evidence="10">
    <location>
        <begin position="674"/>
        <end position="683"/>
    </location>
</feature>
<feature type="compositionally biased region" description="Low complexity" evidence="10">
    <location>
        <begin position="703"/>
        <end position="712"/>
    </location>
</feature>
<accession>A0A6A6FKE0</accession>
<evidence type="ECO:0000256" key="4">
    <source>
        <dbReference type="ARBA" id="ARBA00022813"/>
    </source>
</evidence>
<evidence type="ECO:0000313" key="12">
    <source>
        <dbReference type="EMBL" id="KAF2213907.1"/>
    </source>
</evidence>
<dbReference type="Proteomes" id="UP000799539">
    <property type="component" value="Unassembled WGS sequence"/>
</dbReference>
<dbReference type="EMBL" id="ML992669">
    <property type="protein sequence ID" value="KAF2213907.1"/>
    <property type="molecule type" value="Genomic_DNA"/>
</dbReference>
<dbReference type="InterPro" id="IPR021967">
    <property type="entry name" value="Nup98_C"/>
</dbReference>
<proteinExistence type="inferred from homology"/>
<feature type="region of interest" description="Disordered" evidence="10">
    <location>
        <begin position="1245"/>
        <end position="1265"/>
    </location>
</feature>
<dbReference type="PROSITE" id="PS51434">
    <property type="entry name" value="NUP_C"/>
    <property type="match status" value="1"/>
</dbReference>
<feature type="compositionally biased region" description="Acidic residues" evidence="10">
    <location>
        <begin position="1101"/>
        <end position="1116"/>
    </location>
</feature>
<dbReference type="GO" id="GO:0008139">
    <property type="term" value="F:nuclear localization sequence binding"/>
    <property type="evidence" value="ECO:0007669"/>
    <property type="project" value="TreeGrafter"/>
</dbReference>
<dbReference type="GO" id="GO:0006606">
    <property type="term" value="P:protein import into nucleus"/>
    <property type="evidence" value="ECO:0007669"/>
    <property type="project" value="TreeGrafter"/>
</dbReference>
<dbReference type="GO" id="GO:0034398">
    <property type="term" value="P:telomere tethering at nuclear periphery"/>
    <property type="evidence" value="ECO:0007669"/>
    <property type="project" value="TreeGrafter"/>
</dbReference>
<keyword evidence="5" id="KW-0509">mRNA transport</keyword>
<evidence type="ECO:0000256" key="2">
    <source>
        <dbReference type="ARBA" id="ARBA00008926"/>
    </source>
</evidence>
<evidence type="ECO:0000256" key="9">
    <source>
        <dbReference type="ARBA" id="ARBA00023242"/>
    </source>
</evidence>
<feature type="compositionally biased region" description="Low complexity" evidence="10">
    <location>
        <begin position="428"/>
        <end position="441"/>
    </location>
</feature>
<dbReference type="InterPro" id="IPR025574">
    <property type="entry name" value="Nucleoporin_FG_rpt"/>
</dbReference>
<dbReference type="Pfam" id="PF13634">
    <property type="entry name" value="Nucleoporin_FG"/>
    <property type="match status" value="3"/>
</dbReference>
<feature type="compositionally biased region" description="Polar residues" evidence="10">
    <location>
        <begin position="115"/>
        <end position="126"/>
    </location>
</feature>
<reference evidence="12" key="1">
    <citation type="journal article" date="2020" name="Stud. Mycol.">
        <title>101 Dothideomycetes genomes: a test case for predicting lifestyles and emergence of pathogens.</title>
        <authorList>
            <person name="Haridas S."/>
            <person name="Albert R."/>
            <person name="Binder M."/>
            <person name="Bloem J."/>
            <person name="Labutti K."/>
            <person name="Salamov A."/>
            <person name="Andreopoulos B."/>
            <person name="Baker S."/>
            <person name="Barry K."/>
            <person name="Bills G."/>
            <person name="Bluhm B."/>
            <person name="Cannon C."/>
            <person name="Castanera R."/>
            <person name="Culley D."/>
            <person name="Daum C."/>
            <person name="Ezra D."/>
            <person name="Gonzalez J."/>
            <person name="Henrissat B."/>
            <person name="Kuo A."/>
            <person name="Liang C."/>
            <person name="Lipzen A."/>
            <person name="Lutzoni F."/>
            <person name="Magnuson J."/>
            <person name="Mondo S."/>
            <person name="Nolan M."/>
            <person name="Ohm R."/>
            <person name="Pangilinan J."/>
            <person name="Park H.-J."/>
            <person name="Ramirez L."/>
            <person name="Alfaro M."/>
            <person name="Sun H."/>
            <person name="Tritt A."/>
            <person name="Yoshinaga Y."/>
            <person name="Zwiers L.-H."/>
            <person name="Turgeon B."/>
            <person name="Goodwin S."/>
            <person name="Spatafora J."/>
            <person name="Crous P."/>
            <person name="Grigoriev I."/>
        </authorList>
    </citation>
    <scope>NUCLEOTIDE SEQUENCE</scope>
    <source>
        <strain evidence="12">SCOH1-5</strain>
    </source>
</reference>
<evidence type="ECO:0000256" key="8">
    <source>
        <dbReference type="ARBA" id="ARBA00023132"/>
    </source>
</evidence>
<evidence type="ECO:0000256" key="5">
    <source>
        <dbReference type="ARBA" id="ARBA00022816"/>
    </source>
</evidence>
<feature type="compositionally biased region" description="Low complexity" evidence="10">
    <location>
        <begin position="501"/>
        <end position="513"/>
    </location>
</feature>
<dbReference type="Pfam" id="PF12110">
    <property type="entry name" value="Nup96"/>
    <property type="match status" value="1"/>
</dbReference>
<feature type="region of interest" description="Disordered" evidence="10">
    <location>
        <begin position="674"/>
        <end position="719"/>
    </location>
</feature>
<comment type="subcellular location">
    <subcellularLocation>
        <location evidence="1">Nucleus</location>
        <location evidence="1">Nuclear pore complex</location>
    </subcellularLocation>
</comment>
<keyword evidence="13" id="KW-1185">Reference proteome</keyword>
<feature type="region of interest" description="Disordered" evidence="10">
    <location>
        <begin position="1101"/>
        <end position="1196"/>
    </location>
</feature>
<dbReference type="SUPFAM" id="SSF82215">
    <property type="entry name" value="C-terminal autoproteolytic domain of nucleoporin nup98"/>
    <property type="match status" value="1"/>
</dbReference>
<evidence type="ECO:0000259" key="11">
    <source>
        <dbReference type="PROSITE" id="PS51434"/>
    </source>
</evidence>
<feature type="region of interest" description="Disordered" evidence="10">
    <location>
        <begin position="774"/>
        <end position="804"/>
    </location>
</feature>
<evidence type="ECO:0000256" key="10">
    <source>
        <dbReference type="SAM" id="MobiDB-lite"/>
    </source>
</evidence>
<dbReference type="GO" id="GO:0017056">
    <property type="term" value="F:structural constituent of nuclear pore"/>
    <property type="evidence" value="ECO:0007669"/>
    <property type="project" value="InterPro"/>
</dbReference>
<feature type="region of interest" description="Disordered" evidence="10">
    <location>
        <begin position="1393"/>
        <end position="1412"/>
    </location>
</feature>
<organism evidence="12 13">
    <name type="scientific">Cercospora zeae-maydis SCOH1-5</name>
    <dbReference type="NCBI Taxonomy" id="717836"/>
    <lineage>
        <taxon>Eukaryota</taxon>
        <taxon>Fungi</taxon>
        <taxon>Dikarya</taxon>
        <taxon>Ascomycota</taxon>
        <taxon>Pezizomycotina</taxon>
        <taxon>Dothideomycetes</taxon>
        <taxon>Dothideomycetidae</taxon>
        <taxon>Mycosphaerellales</taxon>
        <taxon>Mycosphaerellaceae</taxon>
        <taxon>Cercospora</taxon>
    </lineage>
</organism>
<dbReference type="Gene3D" id="1.10.10.2360">
    <property type="match status" value="1"/>
</dbReference>
<name>A0A6A6FKE0_9PEZI</name>
<feature type="compositionally biased region" description="Polar residues" evidence="10">
    <location>
        <begin position="860"/>
        <end position="870"/>
    </location>
</feature>
<feature type="compositionally biased region" description="Polar residues" evidence="10">
    <location>
        <begin position="823"/>
        <end position="841"/>
    </location>
</feature>
<keyword evidence="6" id="KW-0653">Protein transport</keyword>
<dbReference type="Gene3D" id="3.30.1610.10">
    <property type="entry name" value="Peptidase S59, nucleoporin"/>
    <property type="match status" value="1"/>
</dbReference>
<evidence type="ECO:0000256" key="7">
    <source>
        <dbReference type="ARBA" id="ARBA00023010"/>
    </source>
</evidence>
<keyword evidence="9" id="KW-0539">Nucleus</keyword>
<feature type="region of interest" description="Disordered" evidence="10">
    <location>
        <begin position="818"/>
        <end position="934"/>
    </location>
</feature>
<evidence type="ECO:0000256" key="3">
    <source>
        <dbReference type="ARBA" id="ARBA00022448"/>
    </source>
</evidence>
<feature type="domain" description="Peptidase S59" evidence="11">
    <location>
        <begin position="938"/>
        <end position="1096"/>
    </location>
</feature>
<dbReference type="InterPro" id="IPR036903">
    <property type="entry name" value="Nup98_auto-Pept-S59_dom_sf"/>
</dbReference>
<feature type="compositionally biased region" description="Polar residues" evidence="10">
    <location>
        <begin position="1137"/>
        <end position="1146"/>
    </location>
</feature>